<reference evidence="2" key="1">
    <citation type="submission" date="2015-09" db="EMBL/GenBank/DDBJ databases">
        <authorList>
            <person name="Daims H."/>
        </authorList>
    </citation>
    <scope>NUCLEOTIDE SEQUENCE [LARGE SCALE GENOMIC DNA]</scope>
</reference>
<dbReference type="EMBL" id="LN885086">
    <property type="protein sequence ID" value="CUQ65528.1"/>
    <property type="molecule type" value="Genomic_DNA"/>
</dbReference>
<dbReference type="AlphaFoldDB" id="A0A0S4KQR5"/>
<name>A0A0S4KQR5_9BACT</name>
<sequence>MSWRVFGLIRVRTYIYRIHDDEGCLDIVFVGPRRDVYEQWMGLWMAQRERKRSFRISHPTTSLLLLGG</sequence>
<organism evidence="1 2">
    <name type="scientific">Candidatus Nitrospira inopinata</name>
    <dbReference type="NCBI Taxonomy" id="1715989"/>
    <lineage>
        <taxon>Bacteria</taxon>
        <taxon>Pseudomonadati</taxon>
        <taxon>Nitrospirota</taxon>
        <taxon>Nitrospiria</taxon>
        <taxon>Nitrospirales</taxon>
        <taxon>Nitrospiraceae</taxon>
        <taxon>Nitrospira</taxon>
    </lineage>
</organism>
<evidence type="ECO:0000313" key="1">
    <source>
        <dbReference type="EMBL" id="CUQ65528.1"/>
    </source>
</evidence>
<dbReference type="KEGG" id="nio:NITINOP_0552"/>
<evidence type="ECO:0000313" key="2">
    <source>
        <dbReference type="Proteomes" id="UP000066284"/>
    </source>
</evidence>
<proteinExistence type="predicted"/>
<protein>
    <submittedName>
        <fullName evidence="1">Uncharacterized protein</fullName>
    </submittedName>
</protein>
<dbReference type="Proteomes" id="UP000066284">
    <property type="component" value="Chromosome 1"/>
</dbReference>
<accession>A0A0S4KQR5</accession>
<keyword evidence="2" id="KW-1185">Reference proteome</keyword>
<gene>
    <name evidence="1" type="ORF">NITINOP_0552</name>
</gene>